<protein>
    <submittedName>
        <fullName evidence="7">Uncharacterized protein</fullName>
    </submittedName>
</protein>
<evidence type="ECO:0000256" key="3">
    <source>
        <dbReference type="ARBA" id="ARBA00023069"/>
    </source>
</evidence>
<gene>
    <name evidence="7" type="ORF">g.39485</name>
</gene>
<keyword evidence="4" id="KW-0206">Cytoskeleton</keyword>
<feature type="region of interest" description="Disordered" evidence="6">
    <location>
        <begin position="66"/>
        <end position="88"/>
    </location>
</feature>
<feature type="non-terminal residue" evidence="7">
    <location>
        <position position="1"/>
    </location>
</feature>
<keyword evidence="5" id="KW-0966">Cell projection</keyword>
<dbReference type="AlphaFoldDB" id="A0A1B6DNP2"/>
<proteinExistence type="predicted"/>
<dbReference type="Pfam" id="PF04712">
    <property type="entry name" value="Radial_spoke"/>
    <property type="match status" value="1"/>
</dbReference>
<feature type="compositionally biased region" description="Acidic residues" evidence="6">
    <location>
        <begin position="66"/>
        <end position="80"/>
    </location>
</feature>
<dbReference type="GO" id="GO:0035082">
    <property type="term" value="P:axoneme assembly"/>
    <property type="evidence" value="ECO:0007669"/>
    <property type="project" value="TreeGrafter"/>
</dbReference>
<evidence type="ECO:0000256" key="6">
    <source>
        <dbReference type="SAM" id="MobiDB-lite"/>
    </source>
</evidence>
<sequence>EEEEEEEMEEEEEEKAHSTYVENSRFQPIAVKDLIDPSLSFWVHHSQHILKSGRATYWSEKDILKDEEEEEEEEMEEEEEEKAHSTYVENSRFQPIAVKDLIDPSLSFWVHHSQHILKSGRATYWSEKDILAEEDEENEEEEEE</sequence>
<name>A0A1B6DNP2_9HEMI</name>
<organism evidence="7">
    <name type="scientific">Clastoptera arizonana</name>
    <name type="common">Arizona spittle bug</name>
    <dbReference type="NCBI Taxonomy" id="38151"/>
    <lineage>
        <taxon>Eukaryota</taxon>
        <taxon>Metazoa</taxon>
        <taxon>Ecdysozoa</taxon>
        <taxon>Arthropoda</taxon>
        <taxon>Hexapoda</taxon>
        <taxon>Insecta</taxon>
        <taxon>Pterygota</taxon>
        <taxon>Neoptera</taxon>
        <taxon>Paraneoptera</taxon>
        <taxon>Hemiptera</taxon>
        <taxon>Auchenorrhyncha</taxon>
        <taxon>Cercopoidea</taxon>
        <taxon>Clastopteridae</taxon>
        <taxon>Clastoptera</taxon>
    </lineage>
</organism>
<comment type="subcellular location">
    <subcellularLocation>
        <location evidence="1">Cytoplasm</location>
        <location evidence="1">Cytoskeleton</location>
        <location evidence="1">Cilium axoneme</location>
    </subcellularLocation>
</comment>
<evidence type="ECO:0000256" key="4">
    <source>
        <dbReference type="ARBA" id="ARBA00023212"/>
    </source>
</evidence>
<keyword evidence="2" id="KW-0963">Cytoplasm</keyword>
<keyword evidence="3" id="KW-0969">Cilium</keyword>
<dbReference type="PANTHER" id="PTHR13159">
    <property type="entry name" value="RADIAL SPOKEHEAD-RELATED"/>
    <property type="match status" value="1"/>
</dbReference>
<evidence type="ECO:0000313" key="7">
    <source>
        <dbReference type="EMBL" id="JAS27287.1"/>
    </source>
</evidence>
<evidence type="ECO:0000256" key="1">
    <source>
        <dbReference type="ARBA" id="ARBA00004430"/>
    </source>
</evidence>
<dbReference type="EMBL" id="GEDC01010011">
    <property type="protein sequence ID" value="JAS27287.1"/>
    <property type="molecule type" value="Transcribed_RNA"/>
</dbReference>
<evidence type="ECO:0000256" key="5">
    <source>
        <dbReference type="ARBA" id="ARBA00023273"/>
    </source>
</evidence>
<dbReference type="PANTHER" id="PTHR13159:SF0">
    <property type="entry name" value="RADIAL SPOKE HEAD 6 HOMOLOG A"/>
    <property type="match status" value="1"/>
</dbReference>
<feature type="non-terminal residue" evidence="7">
    <location>
        <position position="144"/>
    </location>
</feature>
<reference evidence="7" key="1">
    <citation type="submission" date="2015-12" db="EMBL/GenBank/DDBJ databases">
        <title>De novo transcriptome assembly of four potential Pierce s Disease insect vectors from Arizona vineyards.</title>
        <authorList>
            <person name="Tassone E.E."/>
        </authorList>
    </citation>
    <scope>NUCLEOTIDE SEQUENCE</scope>
</reference>
<feature type="region of interest" description="Disordered" evidence="6">
    <location>
        <begin position="1"/>
        <end position="22"/>
    </location>
</feature>
<dbReference type="GO" id="GO:0001534">
    <property type="term" value="C:radial spoke"/>
    <property type="evidence" value="ECO:0007669"/>
    <property type="project" value="InterPro"/>
</dbReference>
<evidence type="ECO:0000256" key="2">
    <source>
        <dbReference type="ARBA" id="ARBA00022490"/>
    </source>
</evidence>
<feature type="compositionally biased region" description="Acidic residues" evidence="6">
    <location>
        <begin position="1"/>
        <end position="13"/>
    </location>
</feature>
<dbReference type="InterPro" id="IPR006802">
    <property type="entry name" value="Radial_spoke"/>
</dbReference>
<dbReference type="GO" id="GO:0060294">
    <property type="term" value="P:cilium movement involved in cell motility"/>
    <property type="evidence" value="ECO:0007669"/>
    <property type="project" value="InterPro"/>
</dbReference>
<accession>A0A1B6DNP2</accession>